<dbReference type="InterPro" id="IPR013785">
    <property type="entry name" value="Aldolase_TIM"/>
</dbReference>
<evidence type="ECO:0000313" key="2">
    <source>
        <dbReference type="Proteomes" id="UP000664761"/>
    </source>
</evidence>
<keyword evidence="1" id="KW-0560">Oxidoreductase</keyword>
<dbReference type="Pfam" id="PF03060">
    <property type="entry name" value="NMO"/>
    <property type="match status" value="1"/>
</dbReference>
<dbReference type="SUPFAM" id="SSF51412">
    <property type="entry name" value="Inosine monophosphate dehydrogenase (IMPDH)"/>
    <property type="match status" value="1"/>
</dbReference>
<sequence>MSLVLHVVDAVNVPVIVTRGISAERCIAAAFVLGATRVQIATAYLFNDE</sequence>
<reference evidence="1 2" key="1">
    <citation type="submission" date="2021-03" db="EMBL/GenBank/DDBJ databases">
        <title>Sneathiella sp. CAU 1612 isolated from Kang Won-do.</title>
        <authorList>
            <person name="Kim W."/>
        </authorList>
    </citation>
    <scope>NUCLEOTIDE SEQUENCE [LARGE SCALE GENOMIC DNA]</scope>
    <source>
        <strain evidence="1 2">CAU 1612</strain>
    </source>
</reference>
<evidence type="ECO:0000313" key="1">
    <source>
        <dbReference type="EMBL" id="MBO0334031.1"/>
    </source>
</evidence>
<name>A0ABS3F7G7_9PROT</name>
<accession>A0ABS3F7G7</accession>
<keyword evidence="2" id="KW-1185">Reference proteome</keyword>
<dbReference type="Proteomes" id="UP000664761">
    <property type="component" value="Unassembled WGS sequence"/>
</dbReference>
<gene>
    <name evidence="1" type="ORF">J0X12_10410</name>
</gene>
<dbReference type="GO" id="GO:0004497">
    <property type="term" value="F:monooxygenase activity"/>
    <property type="evidence" value="ECO:0007669"/>
    <property type="project" value="UniProtKB-KW"/>
</dbReference>
<dbReference type="EMBL" id="JAFLNC010000003">
    <property type="protein sequence ID" value="MBO0334031.1"/>
    <property type="molecule type" value="Genomic_DNA"/>
</dbReference>
<comment type="caution">
    <text evidence="1">The sequence shown here is derived from an EMBL/GenBank/DDBJ whole genome shotgun (WGS) entry which is preliminary data.</text>
</comment>
<protein>
    <submittedName>
        <fullName evidence="1">Nitronate monooxygenase</fullName>
    </submittedName>
</protein>
<keyword evidence="1" id="KW-0503">Monooxygenase</keyword>
<proteinExistence type="predicted"/>
<organism evidence="1 2">
    <name type="scientific">Sneathiella sedimenti</name>
    <dbReference type="NCBI Taxonomy" id="2816034"/>
    <lineage>
        <taxon>Bacteria</taxon>
        <taxon>Pseudomonadati</taxon>
        <taxon>Pseudomonadota</taxon>
        <taxon>Alphaproteobacteria</taxon>
        <taxon>Sneathiellales</taxon>
        <taxon>Sneathiellaceae</taxon>
        <taxon>Sneathiella</taxon>
    </lineage>
</organism>
<dbReference type="Gene3D" id="3.20.20.70">
    <property type="entry name" value="Aldolase class I"/>
    <property type="match status" value="1"/>
</dbReference>